<dbReference type="PANTHER" id="PTHR30146">
    <property type="entry name" value="LACI-RELATED TRANSCRIPTIONAL REPRESSOR"/>
    <property type="match status" value="1"/>
</dbReference>
<protein>
    <recommendedName>
        <fullName evidence="4">HTH lacI-type domain-containing protein</fullName>
    </recommendedName>
</protein>
<dbReference type="InterPro" id="IPR010982">
    <property type="entry name" value="Lambda_DNA-bd_dom_sf"/>
</dbReference>
<accession>A0ABR4XPG1</accession>
<dbReference type="InterPro" id="IPR000843">
    <property type="entry name" value="HTH_LacI"/>
</dbReference>
<dbReference type="Gene3D" id="1.10.260.40">
    <property type="entry name" value="lambda repressor-like DNA-binding domains"/>
    <property type="match status" value="1"/>
</dbReference>
<dbReference type="Pfam" id="PF00532">
    <property type="entry name" value="Peripla_BP_1"/>
    <property type="match status" value="1"/>
</dbReference>
<evidence type="ECO:0000256" key="1">
    <source>
        <dbReference type="ARBA" id="ARBA00023015"/>
    </source>
</evidence>
<evidence type="ECO:0000256" key="2">
    <source>
        <dbReference type="ARBA" id="ARBA00023125"/>
    </source>
</evidence>
<dbReference type="Gene3D" id="3.40.50.2300">
    <property type="match status" value="2"/>
</dbReference>
<dbReference type="PROSITE" id="PS00356">
    <property type="entry name" value="HTH_LACI_1"/>
    <property type="match status" value="1"/>
</dbReference>
<dbReference type="CDD" id="cd01392">
    <property type="entry name" value="HTH_LacI"/>
    <property type="match status" value="1"/>
</dbReference>
<reference evidence="5 6" key="1">
    <citation type="journal article" date="2014" name="Antonie Van Leeuwenhoek">
        <title>Oenococcus alcoholitolerans sp. nov., a lactic acid bacteria isolated from cachaca and ethanol fermentation processes.</title>
        <authorList>
            <person name="Badotti F."/>
            <person name="Moreira A.P."/>
            <person name="Tonon L.A."/>
            <person name="de Lucena B.T."/>
            <person name="Gomes Fde C."/>
            <person name="Kruger R."/>
            <person name="Thompson C.C."/>
            <person name="de Morais M.A.Jr."/>
            <person name="Rosa C.A."/>
            <person name="Thompson F.L."/>
        </authorList>
    </citation>
    <scope>NUCLEOTIDE SEQUENCE [LARGE SCALE GENOMIC DNA]</scope>
    <source>
        <strain evidence="5 6">UFRJ-M7.2.18</strain>
    </source>
</reference>
<proteinExistence type="predicted"/>
<dbReference type="SUPFAM" id="SSF47413">
    <property type="entry name" value="lambda repressor-like DNA-binding domains"/>
    <property type="match status" value="1"/>
</dbReference>
<keyword evidence="3" id="KW-0804">Transcription</keyword>
<organism evidence="5 6">
    <name type="scientific">Oenococcus alcoholitolerans</name>
    <dbReference type="NCBI Taxonomy" id="931074"/>
    <lineage>
        <taxon>Bacteria</taxon>
        <taxon>Bacillati</taxon>
        <taxon>Bacillota</taxon>
        <taxon>Bacilli</taxon>
        <taxon>Lactobacillales</taxon>
        <taxon>Lactobacillaceae</taxon>
        <taxon>Oenococcus</taxon>
    </lineage>
</organism>
<dbReference type="SUPFAM" id="SSF53822">
    <property type="entry name" value="Periplasmic binding protein-like I"/>
    <property type="match status" value="1"/>
</dbReference>
<evidence type="ECO:0000313" key="5">
    <source>
        <dbReference type="EMBL" id="KGO26319.1"/>
    </source>
</evidence>
<dbReference type="PROSITE" id="PS50932">
    <property type="entry name" value="HTH_LACI_2"/>
    <property type="match status" value="1"/>
</dbReference>
<evidence type="ECO:0000313" key="6">
    <source>
        <dbReference type="Proteomes" id="UP000030023"/>
    </source>
</evidence>
<sequence>MTKMTTISDVAKEAGVSITTVSRFLNGHFNKMSRTTKIKVDAAIKKLNYFPLKTVRRWANEATKTVGLILCDTSSQFSSFLFTGAFDVLHPLGFSLMLFNSDNSALAEEQGIEQFVNHRVDGMIIEPSHENFLAYSDLVIQRLPLVMVDRRVEGQPEAVNRVISDNFSSSFRAGIELVLKGYQRILLVGKVKKTSAQNQKVAGFKRAAKDFRIQVDLANLINKTSEQFGDILERSLGKSYLKVKTAVVVLIEPLISEVLDFFSRKNIYFPEEIGLLAFDDSNWATYAQRGGIDLIKQDSYQIGKRAALNLISYIQGKPNGIPSVDIIATKRIHGSSLKIL</sequence>
<dbReference type="Proteomes" id="UP000030023">
    <property type="component" value="Unassembled WGS sequence"/>
</dbReference>
<keyword evidence="1" id="KW-0805">Transcription regulation</keyword>
<evidence type="ECO:0000256" key="3">
    <source>
        <dbReference type="ARBA" id="ARBA00023163"/>
    </source>
</evidence>
<dbReference type="SMART" id="SM00354">
    <property type="entry name" value="HTH_LACI"/>
    <property type="match status" value="1"/>
</dbReference>
<gene>
    <name evidence="5" type="ORF">Q757_08055</name>
</gene>
<dbReference type="InterPro" id="IPR028082">
    <property type="entry name" value="Peripla_BP_I"/>
</dbReference>
<evidence type="ECO:0000259" key="4">
    <source>
        <dbReference type="PROSITE" id="PS50932"/>
    </source>
</evidence>
<dbReference type="InterPro" id="IPR001761">
    <property type="entry name" value="Peripla_BP/Lac1_sug-bd_dom"/>
</dbReference>
<comment type="caution">
    <text evidence="5">The sequence shown here is derived from an EMBL/GenBank/DDBJ whole genome shotgun (WGS) entry which is preliminary data.</text>
</comment>
<keyword evidence="2" id="KW-0238">DNA-binding</keyword>
<dbReference type="PRINTS" id="PR00036">
    <property type="entry name" value="HTHLACI"/>
</dbReference>
<dbReference type="Pfam" id="PF00356">
    <property type="entry name" value="LacI"/>
    <property type="match status" value="1"/>
</dbReference>
<name>A0ABR4XPG1_9LACO</name>
<keyword evidence="6" id="KW-1185">Reference proteome</keyword>
<dbReference type="PANTHER" id="PTHR30146:SF109">
    <property type="entry name" value="HTH-TYPE TRANSCRIPTIONAL REGULATOR GALS"/>
    <property type="match status" value="1"/>
</dbReference>
<dbReference type="EMBL" id="AXCV01000437">
    <property type="protein sequence ID" value="KGO26319.1"/>
    <property type="molecule type" value="Genomic_DNA"/>
</dbReference>
<feature type="domain" description="HTH lacI-type" evidence="4">
    <location>
        <begin position="5"/>
        <end position="54"/>
    </location>
</feature>